<evidence type="ECO:0008006" key="5">
    <source>
        <dbReference type="Google" id="ProtNLM"/>
    </source>
</evidence>
<sequence length="243" mass="25729">MLLTIFDLIIFIIIISETLLFSNAEVHTFQITAYCNPTFENSTFAMPQPINAEAKALFVICTLLHYKSIRLKIKGVENGMHICTYTLERETPLNMFTIDGKRLCENYSEFDGGTREMNAEIGEASGMNAETGNAEMGEASGMNAETGNAEMGEASGMNAETGNAEMGGTSGMNAETGNAEMGGTSGMNAETGEASGMNAETGEASGMNAEMENAKVGGTSKKNAKGEEEAESKKGENVKKSSG</sequence>
<evidence type="ECO:0000313" key="4">
    <source>
        <dbReference type="Proteomes" id="UP001620626"/>
    </source>
</evidence>
<feature type="compositionally biased region" description="Basic and acidic residues" evidence="1">
    <location>
        <begin position="224"/>
        <end position="243"/>
    </location>
</feature>
<comment type="caution">
    <text evidence="3">The sequence shown here is derived from an EMBL/GenBank/DDBJ whole genome shotgun (WGS) entry which is preliminary data.</text>
</comment>
<dbReference type="Proteomes" id="UP001620626">
    <property type="component" value="Unassembled WGS sequence"/>
</dbReference>
<proteinExistence type="predicted"/>
<evidence type="ECO:0000256" key="1">
    <source>
        <dbReference type="SAM" id="MobiDB-lite"/>
    </source>
</evidence>
<protein>
    <recommendedName>
        <fullName evidence="5">Effector protein</fullName>
    </recommendedName>
</protein>
<gene>
    <name evidence="3" type="ORF">niasHT_037601</name>
</gene>
<feature type="region of interest" description="Disordered" evidence="1">
    <location>
        <begin position="182"/>
        <end position="243"/>
    </location>
</feature>
<evidence type="ECO:0000313" key="3">
    <source>
        <dbReference type="EMBL" id="KAL3085489.1"/>
    </source>
</evidence>
<dbReference type="EMBL" id="JBICBT010001057">
    <property type="protein sequence ID" value="KAL3085489.1"/>
    <property type="molecule type" value="Genomic_DNA"/>
</dbReference>
<feature type="signal peptide" evidence="2">
    <location>
        <begin position="1"/>
        <end position="24"/>
    </location>
</feature>
<organism evidence="3 4">
    <name type="scientific">Heterodera trifolii</name>
    <dbReference type="NCBI Taxonomy" id="157864"/>
    <lineage>
        <taxon>Eukaryota</taxon>
        <taxon>Metazoa</taxon>
        <taxon>Ecdysozoa</taxon>
        <taxon>Nematoda</taxon>
        <taxon>Chromadorea</taxon>
        <taxon>Rhabditida</taxon>
        <taxon>Tylenchina</taxon>
        <taxon>Tylenchomorpha</taxon>
        <taxon>Tylenchoidea</taxon>
        <taxon>Heteroderidae</taxon>
        <taxon>Heteroderinae</taxon>
        <taxon>Heterodera</taxon>
    </lineage>
</organism>
<evidence type="ECO:0000256" key="2">
    <source>
        <dbReference type="SAM" id="SignalP"/>
    </source>
</evidence>
<dbReference type="AlphaFoldDB" id="A0ABD2J051"/>
<name>A0ABD2J051_9BILA</name>
<keyword evidence="4" id="KW-1185">Reference proteome</keyword>
<feature type="chain" id="PRO_5044860411" description="Effector protein" evidence="2">
    <location>
        <begin position="25"/>
        <end position="243"/>
    </location>
</feature>
<reference evidence="3 4" key="1">
    <citation type="submission" date="2024-10" db="EMBL/GenBank/DDBJ databases">
        <authorList>
            <person name="Kim D."/>
        </authorList>
    </citation>
    <scope>NUCLEOTIDE SEQUENCE [LARGE SCALE GENOMIC DNA]</scope>
    <source>
        <strain evidence="3">BH-2024</strain>
    </source>
</reference>
<accession>A0ABD2J051</accession>
<keyword evidence="2" id="KW-0732">Signal</keyword>